<dbReference type="Gene3D" id="3.30.40.10">
    <property type="entry name" value="Zinc/RING finger domain, C3HC4 (zinc finger)"/>
    <property type="match status" value="1"/>
</dbReference>
<dbReference type="InterPro" id="IPR011011">
    <property type="entry name" value="Znf_FYVE_PHD"/>
</dbReference>
<feature type="region of interest" description="Disordered" evidence="4">
    <location>
        <begin position="387"/>
        <end position="408"/>
    </location>
</feature>
<dbReference type="OrthoDB" id="5863171at2759"/>
<dbReference type="AlphaFoldDB" id="A0A1Y1X7R8"/>
<evidence type="ECO:0000256" key="3">
    <source>
        <dbReference type="ARBA" id="ARBA00022833"/>
    </source>
</evidence>
<dbReference type="SUPFAM" id="SSF57903">
    <property type="entry name" value="FYVE/PHD zinc finger"/>
    <property type="match status" value="1"/>
</dbReference>
<feature type="domain" description="Zinc finger PHD-type" evidence="5">
    <location>
        <begin position="249"/>
        <end position="300"/>
    </location>
</feature>
<dbReference type="GO" id="GO:0006355">
    <property type="term" value="P:regulation of DNA-templated transcription"/>
    <property type="evidence" value="ECO:0007669"/>
    <property type="project" value="InterPro"/>
</dbReference>
<dbReference type="GO" id="GO:0008270">
    <property type="term" value="F:zinc ion binding"/>
    <property type="evidence" value="ECO:0007669"/>
    <property type="project" value="UniProtKB-KW"/>
</dbReference>
<proteinExistence type="predicted"/>
<dbReference type="InterPro" id="IPR013083">
    <property type="entry name" value="Znf_RING/FYVE/PHD"/>
</dbReference>
<reference evidence="6 7" key="2">
    <citation type="submission" date="2016-08" db="EMBL/GenBank/DDBJ databases">
        <title>Pervasive Adenine N6-methylation of Active Genes in Fungi.</title>
        <authorList>
            <consortium name="DOE Joint Genome Institute"/>
            <person name="Mondo S.J."/>
            <person name="Dannebaum R.O."/>
            <person name="Kuo R.C."/>
            <person name="Labutti K."/>
            <person name="Haridas S."/>
            <person name="Kuo A."/>
            <person name="Salamov A."/>
            <person name="Ahrendt S.R."/>
            <person name="Lipzen A."/>
            <person name="Sullivan W."/>
            <person name="Andreopoulos W.B."/>
            <person name="Clum A."/>
            <person name="Lindquist E."/>
            <person name="Daum C."/>
            <person name="Ramamoorthy G.K."/>
            <person name="Gryganskyi A."/>
            <person name="Culley D."/>
            <person name="Magnuson J.K."/>
            <person name="James T.Y."/>
            <person name="O'Malley M.A."/>
            <person name="Stajich J.E."/>
            <person name="Spatafora J.W."/>
            <person name="Visel A."/>
            <person name="Grigoriev I.V."/>
        </authorList>
    </citation>
    <scope>NUCLEOTIDE SEQUENCE [LARGE SCALE GENOMIC DNA]</scope>
    <source>
        <strain evidence="6 7">S4</strain>
    </source>
</reference>
<evidence type="ECO:0000313" key="7">
    <source>
        <dbReference type="Proteomes" id="UP000193944"/>
    </source>
</evidence>
<keyword evidence="7" id="KW-1185">Reference proteome</keyword>
<gene>
    <name evidence="6" type="ORF">BCR32DRAFT_279516</name>
</gene>
<reference evidence="6 7" key="1">
    <citation type="submission" date="2016-08" db="EMBL/GenBank/DDBJ databases">
        <title>A Parts List for Fungal Cellulosomes Revealed by Comparative Genomics.</title>
        <authorList>
            <consortium name="DOE Joint Genome Institute"/>
            <person name="Haitjema C.H."/>
            <person name="Gilmore S.P."/>
            <person name="Henske J.K."/>
            <person name="Solomon K.V."/>
            <person name="De Groot R."/>
            <person name="Kuo A."/>
            <person name="Mondo S.J."/>
            <person name="Salamov A.A."/>
            <person name="Labutti K."/>
            <person name="Zhao Z."/>
            <person name="Chiniquy J."/>
            <person name="Barry K."/>
            <person name="Brewer H.M."/>
            <person name="Purvine S.O."/>
            <person name="Wright A.T."/>
            <person name="Boxma B."/>
            <person name="Van Alen T."/>
            <person name="Hackstein J.H."/>
            <person name="Baker S.E."/>
            <person name="Grigoriev I.V."/>
            <person name="O'Malley M.A."/>
        </authorList>
    </citation>
    <scope>NUCLEOTIDE SEQUENCE [LARGE SCALE GENOMIC DNA]</scope>
    <source>
        <strain evidence="6 7">S4</strain>
    </source>
</reference>
<protein>
    <recommendedName>
        <fullName evidence="5">Zinc finger PHD-type domain-containing protein</fullName>
    </recommendedName>
</protein>
<sequence>MLGSRTVSKNQKKNKNSNSQYTRGKRGRKANSNTYDVYDIEQSKSKNKKRSLKNNKSNEKINNIDIIEDIDKVFNENESNEKTIMPPLSPISISSETPEIVIEIPDIPIRKHDNFTIIINENDKNINSVPSSSITQTFTSNNNNIDISLNNNNNDDDDDDIEIINEKFVKYSDEPTIFETFTKSNILWCYYCGITHTSSWRHGPWGKKSLCNKHGCDYKGYGFTVRQPRLDLSKFEKEPKRIRPVIQEYCNVCFSNNSTRDNALVMCNGCYRAYHQNCCPDKISSDIVNSKEPYYCREECKHTRERKTIDTDLPRKNLPFMFNRGVTNSNRKLSKLPPKSSPKIITTKLKIKEITNGNNNSLTQNQISTSTSTITQNSLSVSALKSTSTITPDSTPITTPIPGSPAVTVSTETEPKVFEPEPKVIKNGLNTTNLISLNTIKEQRQHRKRGYNREEDKIVPYTKNLPPIIGFKHDEIPLPSWEIHTENSIEKLLTRSSKRKSENNEMLEDISDEAYIKRHHPLELSEKYSRCGSLINTSKIDEEAIHQMMQKQSKKRKLKKGYIYI</sequence>
<evidence type="ECO:0000313" key="6">
    <source>
        <dbReference type="EMBL" id="ORX81758.1"/>
    </source>
</evidence>
<dbReference type="Gene3D" id="3.30.50.10">
    <property type="entry name" value="Erythroid Transcription Factor GATA-1, subunit A"/>
    <property type="match status" value="1"/>
</dbReference>
<evidence type="ECO:0000256" key="4">
    <source>
        <dbReference type="SAM" id="MobiDB-lite"/>
    </source>
</evidence>
<dbReference type="Gene3D" id="6.10.250.3170">
    <property type="match status" value="1"/>
</dbReference>
<dbReference type="EMBL" id="MCFG01000112">
    <property type="protein sequence ID" value="ORX81758.1"/>
    <property type="molecule type" value="Genomic_DNA"/>
</dbReference>
<accession>A0A1Y1X7R8</accession>
<evidence type="ECO:0000256" key="1">
    <source>
        <dbReference type="ARBA" id="ARBA00022723"/>
    </source>
</evidence>
<feature type="compositionally biased region" description="Low complexity" evidence="4">
    <location>
        <begin position="387"/>
        <end position="405"/>
    </location>
</feature>
<dbReference type="STRING" id="1754192.A0A1Y1X7R8"/>
<keyword evidence="2" id="KW-0863">Zinc-finger</keyword>
<evidence type="ECO:0000259" key="5">
    <source>
        <dbReference type="SMART" id="SM00249"/>
    </source>
</evidence>
<keyword evidence="3" id="KW-0862">Zinc</keyword>
<dbReference type="InterPro" id="IPR001965">
    <property type="entry name" value="Znf_PHD"/>
</dbReference>
<keyword evidence="1" id="KW-0479">Metal-binding</keyword>
<comment type="caution">
    <text evidence="6">The sequence shown here is derived from an EMBL/GenBank/DDBJ whole genome shotgun (WGS) entry which is preliminary data.</text>
</comment>
<dbReference type="SMART" id="SM00249">
    <property type="entry name" value="PHD"/>
    <property type="match status" value="1"/>
</dbReference>
<organism evidence="6 7">
    <name type="scientific">Anaeromyces robustus</name>
    <dbReference type="NCBI Taxonomy" id="1754192"/>
    <lineage>
        <taxon>Eukaryota</taxon>
        <taxon>Fungi</taxon>
        <taxon>Fungi incertae sedis</taxon>
        <taxon>Chytridiomycota</taxon>
        <taxon>Chytridiomycota incertae sedis</taxon>
        <taxon>Neocallimastigomycetes</taxon>
        <taxon>Neocallimastigales</taxon>
        <taxon>Neocallimastigaceae</taxon>
        <taxon>Anaeromyces</taxon>
    </lineage>
</organism>
<dbReference type="Proteomes" id="UP000193944">
    <property type="component" value="Unassembled WGS sequence"/>
</dbReference>
<evidence type="ECO:0000256" key="2">
    <source>
        <dbReference type="ARBA" id="ARBA00022771"/>
    </source>
</evidence>
<dbReference type="SUPFAM" id="SSF57716">
    <property type="entry name" value="Glucocorticoid receptor-like (DNA-binding domain)"/>
    <property type="match status" value="1"/>
</dbReference>
<dbReference type="InterPro" id="IPR013088">
    <property type="entry name" value="Znf_NHR/GATA"/>
</dbReference>
<feature type="region of interest" description="Disordered" evidence="4">
    <location>
        <begin position="1"/>
        <end position="56"/>
    </location>
</feature>
<name>A0A1Y1X7R8_9FUNG</name>